<organism evidence="8 9">
    <name type="scientific">Rothia kristinae</name>
    <dbReference type="NCBI Taxonomy" id="37923"/>
    <lineage>
        <taxon>Bacteria</taxon>
        <taxon>Bacillati</taxon>
        <taxon>Actinomycetota</taxon>
        <taxon>Actinomycetes</taxon>
        <taxon>Micrococcales</taxon>
        <taxon>Micrococcaceae</taxon>
        <taxon>Rothia</taxon>
    </lineage>
</organism>
<evidence type="ECO:0000313" key="9">
    <source>
        <dbReference type="Proteomes" id="UP000594975"/>
    </source>
</evidence>
<evidence type="ECO:0000256" key="6">
    <source>
        <dbReference type="SAM" id="MobiDB-lite"/>
    </source>
</evidence>
<dbReference type="GeneID" id="61263033"/>
<feature type="transmembrane region" description="Helical" evidence="7">
    <location>
        <begin position="237"/>
        <end position="262"/>
    </location>
</feature>
<protein>
    <submittedName>
        <fullName evidence="8">Hemolysin III family protein</fullName>
    </submittedName>
</protein>
<dbReference type="AlphaFoldDB" id="A0A7T3CF11"/>
<evidence type="ECO:0000256" key="5">
    <source>
        <dbReference type="PIRSR" id="PIRSR604254-1"/>
    </source>
</evidence>
<dbReference type="InterPro" id="IPR004254">
    <property type="entry name" value="AdipoR/HlyIII-related"/>
</dbReference>
<dbReference type="PANTHER" id="PTHR20855:SF3">
    <property type="entry name" value="LD03007P"/>
    <property type="match status" value="1"/>
</dbReference>
<name>A0A7T3CF11_9MICC</name>
<keyword evidence="2 7" id="KW-0812">Transmembrane</keyword>
<comment type="subcellular location">
    <subcellularLocation>
        <location evidence="1">Membrane</location>
        <topology evidence="1">Multi-pass membrane protein</topology>
    </subcellularLocation>
</comment>
<feature type="transmembrane region" description="Helical" evidence="7">
    <location>
        <begin position="88"/>
        <end position="109"/>
    </location>
</feature>
<feature type="binding site" evidence="5">
    <location>
        <position position="238"/>
    </location>
    <ligand>
        <name>Zn(2+)</name>
        <dbReference type="ChEBI" id="CHEBI:29105"/>
    </ligand>
</feature>
<dbReference type="RefSeq" id="WP_081046138.1">
    <property type="nucleotide sequence ID" value="NZ_CP065738.1"/>
</dbReference>
<feature type="transmembrane region" description="Helical" evidence="7">
    <location>
        <begin position="130"/>
        <end position="147"/>
    </location>
</feature>
<feature type="transmembrane region" description="Helical" evidence="7">
    <location>
        <begin position="179"/>
        <end position="199"/>
    </location>
</feature>
<feature type="transmembrane region" description="Helical" evidence="7">
    <location>
        <begin position="63"/>
        <end position="82"/>
    </location>
</feature>
<evidence type="ECO:0000313" key="8">
    <source>
        <dbReference type="EMBL" id="QPT52973.1"/>
    </source>
</evidence>
<keyword evidence="5" id="KW-0479">Metal-binding</keyword>
<feature type="transmembrane region" description="Helical" evidence="7">
    <location>
        <begin position="153"/>
        <end position="172"/>
    </location>
</feature>
<evidence type="ECO:0000256" key="2">
    <source>
        <dbReference type="ARBA" id="ARBA00022692"/>
    </source>
</evidence>
<dbReference type="Proteomes" id="UP000594975">
    <property type="component" value="Chromosome"/>
</dbReference>
<evidence type="ECO:0000256" key="1">
    <source>
        <dbReference type="ARBA" id="ARBA00004141"/>
    </source>
</evidence>
<gene>
    <name evidence="8" type="ORF">I6G21_06525</name>
</gene>
<reference evidence="8 9" key="1">
    <citation type="submission" date="2020-12" db="EMBL/GenBank/DDBJ databases">
        <title>FDA dAtabase for Regulatory Grade micrObial Sequences (FDA-ARGOS): Supporting development and validation of Infectious Disease Dx tests.</title>
        <authorList>
            <person name="Sproer C."/>
            <person name="Gronow S."/>
            <person name="Severitt S."/>
            <person name="Schroder I."/>
            <person name="Tallon L."/>
            <person name="Sadzewicz L."/>
            <person name="Zhao X."/>
            <person name="Boylan J."/>
            <person name="Ott S."/>
            <person name="Bowen H."/>
            <person name="Vavikolanu K."/>
            <person name="Mehta A."/>
            <person name="Aluvathingal J."/>
            <person name="Nadendla S."/>
            <person name="Lowell S."/>
            <person name="Myers T."/>
            <person name="Yan Y."/>
            <person name="Sichtig H."/>
        </authorList>
    </citation>
    <scope>NUCLEOTIDE SEQUENCE [LARGE SCALE GENOMIC DNA]</scope>
    <source>
        <strain evidence="8 9">FDAARGOS_864</strain>
    </source>
</reference>
<dbReference type="PANTHER" id="PTHR20855">
    <property type="entry name" value="ADIPOR/PROGESTIN RECEPTOR-RELATED"/>
    <property type="match status" value="1"/>
</dbReference>
<dbReference type="KEGG" id="rkr:I6G21_06525"/>
<evidence type="ECO:0000256" key="4">
    <source>
        <dbReference type="ARBA" id="ARBA00023136"/>
    </source>
</evidence>
<dbReference type="GO" id="GO:0016020">
    <property type="term" value="C:membrane"/>
    <property type="evidence" value="ECO:0007669"/>
    <property type="project" value="UniProtKB-SubCell"/>
</dbReference>
<proteinExistence type="predicted"/>
<sequence length="263" mass="28674">MAPSRTQHGNQSGHPHREADAASLLDRAEAATRRATDRAEEAAVTAAERFAEVLERKPAWRGWIHASFAPVAFAAGIVLIVLAGGGALSLACAVFALTSVILFGVSGMYHRAYWPDRTRMVFKRLDHSNISLIIAGTYTPLALTMLDPPKTQILLWSIWGCALLLVLFRVLWTGAPRLLYTPLYVVMGLAAVFFLGDFWAVSPTATILICCGGACYIVGAVFYALKRPHLAPAVFGFHELFHVCTILGFICHWIAIVFSIYAG</sequence>
<dbReference type="EMBL" id="CP065738">
    <property type="protein sequence ID" value="QPT52973.1"/>
    <property type="molecule type" value="Genomic_DNA"/>
</dbReference>
<evidence type="ECO:0000256" key="3">
    <source>
        <dbReference type="ARBA" id="ARBA00022989"/>
    </source>
</evidence>
<feature type="region of interest" description="Disordered" evidence="6">
    <location>
        <begin position="1"/>
        <end position="23"/>
    </location>
</feature>
<dbReference type="GO" id="GO:0046872">
    <property type="term" value="F:metal ion binding"/>
    <property type="evidence" value="ECO:0007669"/>
    <property type="project" value="UniProtKB-KW"/>
</dbReference>
<keyword evidence="5" id="KW-0862">Zinc</keyword>
<keyword evidence="4 7" id="KW-0472">Membrane</keyword>
<accession>A0A7T3CF11</accession>
<keyword evidence="3 7" id="KW-1133">Transmembrane helix</keyword>
<dbReference type="Pfam" id="PF03006">
    <property type="entry name" value="HlyIII"/>
    <property type="match status" value="1"/>
</dbReference>
<feature type="binding site" evidence="5">
    <location>
        <position position="110"/>
    </location>
    <ligand>
        <name>Zn(2+)</name>
        <dbReference type="ChEBI" id="CHEBI:29105"/>
    </ligand>
</feature>
<feature type="compositionally biased region" description="Polar residues" evidence="6">
    <location>
        <begin position="1"/>
        <end position="13"/>
    </location>
</feature>
<feature type="binding site" evidence="5">
    <location>
        <position position="242"/>
    </location>
    <ligand>
        <name>Zn(2+)</name>
        <dbReference type="ChEBI" id="CHEBI:29105"/>
    </ligand>
</feature>
<evidence type="ECO:0000256" key="7">
    <source>
        <dbReference type="SAM" id="Phobius"/>
    </source>
</evidence>
<feature type="transmembrane region" description="Helical" evidence="7">
    <location>
        <begin position="205"/>
        <end position="225"/>
    </location>
</feature>